<evidence type="ECO:0000259" key="9">
    <source>
        <dbReference type="PROSITE" id="PS50157"/>
    </source>
</evidence>
<feature type="compositionally biased region" description="Polar residues" evidence="8">
    <location>
        <begin position="392"/>
        <end position="405"/>
    </location>
</feature>
<feature type="region of interest" description="Disordered" evidence="8">
    <location>
        <begin position="1"/>
        <end position="118"/>
    </location>
</feature>
<dbReference type="SUPFAM" id="SSF57667">
    <property type="entry name" value="beta-beta-alpha zinc fingers"/>
    <property type="match status" value="2"/>
</dbReference>
<dbReference type="OrthoDB" id="8117402at2759"/>
<sequence>MPPPSSRLNLKNLDNSDVAEASDGVKPRSTGSSDTEMKNSSIPIQRNTQDDKESSNDASNETSDSDKSLVAQFRHSATHKSYGGRKHDVDEHEHDDAHENHSDDEQAADFVEEPSEDATESVALLEKRFYCSTCNQGFTRKHNMVSHELIHLSLKPHVCSQCRSLFRRIHDLKRHEKLHTGEKPFHCGKCNRRFARTDALTRHLNSANACTGKPKEEEEEMSVIKPLAETTRLSLSNSVLTTDVSAKTSSTDATEADAIEATLEAPLGRLSSDTAAKEPGAKGRTVMPIGSSSSDSLGGISDTINKANYDVHRWRAYQHQQNNLKNNSSYPYNLTTATTVSTDSGLVGKQEHSRQMARFNHTMEREVHGRPNYEEGQHYHHHYHHHHHNTEAVVQSLSGNGSWSIPSDREVHHDGQFRKHDEFYPRDIRGSRRESDDQHANQSKIDHLRPNRNGPMRGALPHYPSYDQSYPSDKSQQNRMYSPYPEGNMQHVSQPLYETSPMPNWSMQERTPNVRPPLDPGFVSMQRYADLVNYTNDLQASLTKMDDRIKFLENAEHKRESDDQLQELATRRKRKASDS</sequence>
<feature type="compositionally biased region" description="Polar residues" evidence="8">
    <location>
        <begin position="466"/>
        <end position="480"/>
    </location>
</feature>
<feature type="domain" description="C2H2-type" evidence="9">
    <location>
        <begin position="185"/>
        <end position="214"/>
    </location>
</feature>
<feature type="domain" description="C2H2-type" evidence="9">
    <location>
        <begin position="129"/>
        <end position="156"/>
    </location>
</feature>
<feature type="compositionally biased region" description="Polar residues" evidence="8">
    <location>
        <begin position="1"/>
        <end position="15"/>
    </location>
</feature>
<evidence type="ECO:0000313" key="11">
    <source>
        <dbReference type="Proteomes" id="UP000182334"/>
    </source>
</evidence>
<keyword evidence="5" id="KW-0862">Zinc</keyword>
<feature type="compositionally biased region" description="Acidic residues" evidence="8">
    <location>
        <begin position="105"/>
        <end position="118"/>
    </location>
</feature>
<evidence type="ECO:0000256" key="4">
    <source>
        <dbReference type="ARBA" id="ARBA00022771"/>
    </source>
</evidence>
<dbReference type="PROSITE" id="PS00028">
    <property type="entry name" value="ZINC_FINGER_C2H2_1"/>
    <property type="match status" value="2"/>
</dbReference>
<feature type="domain" description="C2H2-type" evidence="9">
    <location>
        <begin position="157"/>
        <end position="184"/>
    </location>
</feature>
<dbReference type="Gene3D" id="3.30.160.60">
    <property type="entry name" value="Classic Zinc Finger"/>
    <property type="match status" value="3"/>
</dbReference>
<proteinExistence type="predicted"/>
<keyword evidence="4 7" id="KW-0863">Zinc-finger</keyword>
<dbReference type="AlphaFoldDB" id="A0A1L0CX07"/>
<dbReference type="PANTHER" id="PTHR24406">
    <property type="entry name" value="TRANSCRIPTIONAL REPRESSOR CTCFL-RELATED"/>
    <property type="match status" value="1"/>
</dbReference>
<dbReference type="Proteomes" id="UP000182334">
    <property type="component" value="Chromosome I"/>
</dbReference>
<dbReference type="FunFam" id="3.30.160.60:FF:000446">
    <property type="entry name" value="Zinc finger protein"/>
    <property type="match status" value="1"/>
</dbReference>
<protein>
    <submittedName>
        <fullName evidence="10">CIC11C00000002226</fullName>
    </submittedName>
</protein>
<keyword evidence="3" id="KW-0677">Repeat</keyword>
<evidence type="ECO:0000256" key="8">
    <source>
        <dbReference type="SAM" id="MobiDB-lite"/>
    </source>
</evidence>
<feature type="region of interest" description="Disordered" evidence="8">
    <location>
        <begin position="273"/>
        <end position="297"/>
    </location>
</feature>
<feature type="region of interest" description="Disordered" evidence="8">
    <location>
        <begin position="555"/>
        <end position="579"/>
    </location>
</feature>
<feature type="region of interest" description="Disordered" evidence="8">
    <location>
        <begin position="381"/>
        <end position="490"/>
    </location>
</feature>
<dbReference type="InterPro" id="IPR013087">
    <property type="entry name" value="Znf_C2H2_type"/>
</dbReference>
<feature type="compositionally biased region" description="Polar residues" evidence="8">
    <location>
        <begin position="29"/>
        <end position="47"/>
    </location>
</feature>
<dbReference type="GO" id="GO:0008270">
    <property type="term" value="F:zinc ion binding"/>
    <property type="evidence" value="ECO:0007669"/>
    <property type="project" value="UniProtKB-KW"/>
</dbReference>
<dbReference type="EMBL" id="LT635756">
    <property type="protein sequence ID" value="SGZ47972.1"/>
    <property type="molecule type" value="Genomic_DNA"/>
</dbReference>
<dbReference type="InterPro" id="IPR050888">
    <property type="entry name" value="ZnF_C2H2-type_TF"/>
</dbReference>
<keyword evidence="2" id="KW-0479">Metal-binding</keyword>
<gene>
    <name evidence="10" type="ORF">SAMEA4029010_CIC11G00000002226</name>
</gene>
<evidence type="ECO:0000256" key="6">
    <source>
        <dbReference type="ARBA" id="ARBA00023242"/>
    </source>
</evidence>
<name>A0A1L0CX07_9ASCO</name>
<evidence type="ECO:0000256" key="7">
    <source>
        <dbReference type="PROSITE-ProRule" id="PRU00042"/>
    </source>
</evidence>
<evidence type="ECO:0000256" key="5">
    <source>
        <dbReference type="ARBA" id="ARBA00022833"/>
    </source>
</evidence>
<dbReference type="STRING" id="45354.A0A1L0CX07"/>
<keyword evidence="11" id="KW-1185">Reference proteome</keyword>
<reference evidence="10 11" key="1">
    <citation type="submission" date="2016-10" db="EMBL/GenBank/DDBJ databases">
        <authorList>
            <person name="de Groot N.N."/>
        </authorList>
    </citation>
    <scope>NUCLEOTIDE SEQUENCE [LARGE SCALE GENOMIC DNA]</scope>
    <source>
        <strain evidence="10 11">CBS 141442</strain>
    </source>
</reference>
<dbReference type="SMART" id="SM00355">
    <property type="entry name" value="ZnF_C2H2"/>
    <property type="match status" value="3"/>
</dbReference>
<keyword evidence="6" id="KW-0539">Nucleus</keyword>
<organism evidence="10 11">
    <name type="scientific">Sungouiella intermedia</name>
    <dbReference type="NCBI Taxonomy" id="45354"/>
    <lineage>
        <taxon>Eukaryota</taxon>
        <taxon>Fungi</taxon>
        <taxon>Dikarya</taxon>
        <taxon>Ascomycota</taxon>
        <taxon>Saccharomycotina</taxon>
        <taxon>Pichiomycetes</taxon>
        <taxon>Metschnikowiaceae</taxon>
        <taxon>Sungouiella</taxon>
    </lineage>
</organism>
<evidence type="ECO:0000256" key="1">
    <source>
        <dbReference type="ARBA" id="ARBA00004123"/>
    </source>
</evidence>
<dbReference type="GO" id="GO:0005634">
    <property type="term" value="C:nucleus"/>
    <property type="evidence" value="ECO:0007669"/>
    <property type="project" value="UniProtKB-SubCell"/>
</dbReference>
<dbReference type="PROSITE" id="PS50157">
    <property type="entry name" value="ZINC_FINGER_C2H2_2"/>
    <property type="match status" value="3"/>
</dbReference>
<dbReference type="InterPro" id="IPR036236">
    <property type="entry name" value="Znf_C2H2_sf"/>
</dbReference>
<comment type="subcellular location">
    <subcellularLocation>
        <location evidence="1">Nucleus</location>
    </subcellularLocation>
</comment>
<evidence type="ECO:0000313" key="10">
    <source>
        <dbReference type="EMBL" id="SGZ47972.1"/>
    </source>
</evidence>
<evidence type="ECO:0000256" key="2">
    <source>
        <dbReference type="ARBA" id="ARBA00022723"/>
    </source>
</evidence>
<evidence type="ECO:0000256" key="3">
    <source>
        <dbReference type="ARBA" id="ARBA00022737"/>
    </source>
</evidence>
<accession>A0A1L0CX07</accession>
<feature type="compositionally biased region" description="Basic and acidic residues" evidence="8">
    <location>
        <begin position="407"/>
        <end position="449"/>
    </location>
</feature>
<feature type="compositionally biased region" description="Basic and acidic residues" evidence="8">
    <location>
        <begin position="85"/>
        <end position="104"/>
    </location>
</feature>